<keyword evidence="10" id="KW-0921">Nickel transport</keyword>
<comment type="similarity">
    <text evidence="2">Belongs to the ABC transporter superfamily.</text>
</comment>
<dbReference type="GO" id="GO:0005524">
    <property type="term" value="F:ATP binding"/>
    <property type="evidence" value="ECO:0007669"/>
    <property type="project" value="UniProtKB-KW"/>
</dbReference>
<evidence type="ECO:0000256" key="2">
    <source>
        <dbReference type="ARBA" id="ARBA00005417"/>
    </source>
</evidence>
<keyword evidence="9" id="KW-0406">Ion transport</keyword>
<gene>
    <name evidence="17" type="primary">oppD</name>
    <name evidence="17" type="ORF">MGLY_32700</name>
</gene>
<dbReference type="Pfam" id="PF08352">
    <property type="entry name" value="oligo_HPY"/>
    <property type="match status" value="1"/>
</dbReference>
<evidence type="ECO:0000256" key="11">
    <source>
        <dbReference type="ARBA" id="ARBA00023136"/>
    </source>
</evidence>
<evidence type="ECO:0000256" key="8">
    <source>
        <dbReference type="ARBA" id="ARBA00022967"/>
    </source>
</evidence>
<evidence type="ECO:0000256" key="9">
    <source>
        <dbReference type="ARBA" id="ARBA00023065"/>
    </source>
</evidence>
<dbReference type="GO" id="GO:0015413">
    <property type="term" value="F:ABC-type nickel transporter activity"/>
    <property type="evidence" value="ECO:0007669"/>
    <property type="project" value="UniProtKB-EC"/>
</dbReference>
<feature type="domain" description="ABC transporter" evidence="16">
    <location>
        <begin position="5"/>
        <end position="254"/>
    </location>
</feature>
<evidence type="ECO:0000256" key="15">
    <source>
        <dbReference type="ARBA" id="ARBA00048610"/>
    </source>
</evidence>
<dbReference type="SMART" id="SM00382">
    <property type="entry name" value="AAA"/>
    <property type="match status" value="1"/>
</dbReference>
<sequence length="316" mass="34688">MGCILSIQDLKTSFYTRNGVVKAVEGVDLHLEEGKTFGLIGETGCGKSVLGLSVMRLLPRNARVEGKIFYRGQDLLQFSEGQMQRLRGKKIALIPQNPGSSLNPVLKIGIQIAEALQLHHRLPREQAWAKGREILSWLKLPAPENTMRVYPHQLSGGMKQRVLAAIGMTGAPDLLIADEPTKGLDAVIRSQVVAVLSQMVSQTKATLLVITHDLKVATRLCQQVAVMYAGEIVELGTAEQIFNSPRHPYTRALLAAQPVNGLKPLDGFSPSLINLPPGCKFHPRCGYAREVCRQEHPPLMETIAGNLVRCMFFDQG</sequence>
<keyword evidence="18" id="KW-1185">Reference proteome</keyword>
<evidence type="ECO:0000256" key="5">
    <source>
        <dbReference type="ARBA" id="ARBA00022596"/>
    </source>
</evidence>
<keyword evidence="4" id="KW-1003">Cell membrane</keyword>
<dbReference type="EMBL" id="CP046244">
    <property type="protein sequence ID" value="QGP93847.1"/>
    <property type="molecule type" value="Genomic_DNA"/>
</dbReference>
<keyword evidence="3" id="KW-0813">Transport</keyword>
<dbReference type="AlphaFoldDB" id="A0A6I5ZWL4"/>
<keyword evidence="11" id="KW-0472">Membrane</keyword>
<keyword evidence="6" id="KW-0547">Nucleotide-binding</keyword>
<comment type="catalytic activity">
    <reaction evidence="15">
        <text>Ni(2+)(out) + ATP + H2O = Ni(2+)(in) + ADP + phosphate + H(+)</text>
        <dbReference type="Rhea" id="RHEA:15557"/>
        <dbReference type="ChEBI" id="CHEBI:15377"/>
        <dbReference type="ChEBI" id="CHEBI:15378"/>
        <dbReference type="ChEBI" id="CHEBI:30616"/>
        <dbReference type="ChEBI" id="CHEBI:43474"/>
        <dbReference type="ChEBI" id="CHEBI:49786"/>
        <dbReference type="ChEBI" id="CHEBI:456216"/>
        <dbReference type="EC" id="7.2.2.11"/>
    </reaction>
    <physiologicalReaction direction="left-to-right" evidence="15">
        <dbReference type="Rhea" id="RHEA:15558"/>
    </physiologicalReaction>
</comment>
<dbReference type="InterPro" id="IPR050388">
    <property type="entry name" value="ABC_Ni/Peptide_Import"/>
</dbReference>
<keyword evidence="7 17" id="KW-0067">ATP-binding</keyword>
<evidence type="ECO:0000256" key="12">
    <source>
        <dbReference type="ARBA" id="ARBA00038669"/>
    </source>
</evidence>
<evidence type="ECO:0000256" key="3">
    <source>
        <dbReference type="ARBA" id="ARBA00022448"/>
    </source>
</evidence>
<dbReference type="PANTHER" id="PTHR43297:SF13">
    <property type="entry name" value="NICKEL ABC TRANSPORTER, ATP-BINDING PROTEIN"/>
    <property type="match status" value="1"/>
</dbReference>
<evidence type="ECO:0000256" key="10">
    <source>
        <dbReference type="ARBA" id="ARBA00023112"/>
    </source>
</evidence>
<accession>A0A6I5ZWL4</accession>
<evidence type="ECO:0000256" key="4">
    <source>
        <dbReference type="ARBA" id="ARBA00022475"/>
    </source>
</evidence>
<evidence type="ECO:0000256" key="14">
    <source>
        <dbReference type="ARBA" id="ARBA00044143"/>
    </source>
</evidence>
<dbReference type="RefSeq" id="WP_156275626.1">
    <property type="nucleotide sequence ID" value="NZ_CP046244.1"/>
</dbReference>
<evidence type="ECO:0000256" key="6">
    <source>
        <dbReference type="ARBA" id="ARBA00022741"/>
    </source>
</evidence>
<comment type="subunit">
    <text evidence="12">The complex is composed of two ATP-binding proteins (NikD and NikE), two transmembrane proteins (NikB and NikC) and a solute-binding protein (NikA).</text>
</comment>
<keyword evidence="8" id="KW-1278">Translocase</keyword>
<comment type="subcellular location">
    <subcellularLocation>
        <location evidence="1">Cell membrane</location>
        <topology evidence="1">Peripheral membrane protein</topology>
    </subcellularLocation>
</comment>
<dbReference type="SUPFAM" id="SSF52540">
    <property type="entry name" value="P-loop containing nucleoside triphosphate hydrolases"/>
    <property type="match status" value="1"/>
</dbReference>
<dbReference type="Gene3D" id="3.40.50.300">
    <property type="entry name" value="P-loop containing nucleotide triphosphate hydrolases"/>
    <property type="match status" value="1"/>
</dbReference>
<dbReference type="InterPro" id="IPR027417">
    <property type="entry name" value="P-loop_NTPase"/>
</dbReference>
<evidence type="ECO:0000259" key="16">
    <source>
        <dbReference type="PROSITE" id="PS50893"/>
    </source>
</evidence>
<dbReference type="GO" id="GO:0016887">
    <property type="term" value="F:ATP hydrolysis activity"/>
    <property type="evidence" value="ECO:0007669"/>
    <property type="project" value="InterPro"/>
</dbReference>
<dbReference type="Proteomes" id="UP000425916">
    <property type="component" value="Chromosome"/>
</dbReference>
<dbReference type="PROSITE" id="PS50893">
    <property type="entry name" value="ABC_TRANSPORTER_2"/>
    <property type="match status" value="1"/>
</dbReference>
<evidence type="ECO:0000256" key="13">
    <source>
        <dbReference type="ARBA" id="ARBA00039098"/>
    </source>
</evidence>
<organism evidence="17 18">
    <name type="scientific">Neomoorella glycerini</name>
    <dbReference type="NCBI Taxonomy" id="55779"/>
    <lineage>
        <taxon>Bacteria</taxon>
        <taxon>Bacillati</taxon>
        <taxon>Bacillota</taxon>
        <taxon>Clostridia</taxon>
        <taxon>Neomoorellales</taxon>
        <taxon>Neomoorellaceae</taxon>
        <taxon>Neomoorella</taxon>
    </lineage>
</organism>
<evidence type="ECO:0000256" key="1">
    <source>
        <dbReference type="ARBA" id="ARBA00004202"/>
    </source>
</evidence>
<dbReference type="NCBIfam" id="TIGR01727">
    <property type="entry name" value="oligo_HPY"/>
    <property type="match status" value="1"/>
</dbReference>
<dbReference type="CDD" id="cd03257">
    <property type="entry name" value="ABC_NikE_OppD_transporters"/>
    <property type="match status" value="1"/>
</dbReference>
<evidence type="ECO:0000313" key="17">
    <source>
        <dbReference type="EMBL" id="QGP93847.1"/>
    </source>
</evidence>
<dbReference type="InterPro" id="IPR003593">
    <property type="entry name" value="AAA+_ATPase"/>
</dbReference>
<dbReference type="Pfam" id="PF00005">
    <property type="entry name" value="ABC_tran"/>
    <property type="match status" value="1"/>
</dbReference>
<keyword evidence="5" id="KW-0533">Nickel</keyword>
<name>A0A6I5ZWL4_9FIRM</name>
<dbReference type="EC" id="7.2.2.11" evidence="13"/>
<dbReference type="GO" id="GO:0005886">
    <property type="term" value="C:plasma membrane"/>
    <property type="evidence" value="ECO:0007669"/>
    <property type="project" value="UniProtKB-SubCell"/>
</dbReference>
<dbReference type="InterPro" id="IPR003439">
    <property type="entry name" value="ABC_transporter-like_ATP-bd"/>
</dbReference>
<dbReference type="PANTHER" id="PTHR43297">
    <property type="entry name" value="OLIGOPEPTIDE TRANSPORT ATP-BINDING PROTEIN APPD"/>
    <property type="match status" value="1"/>
</dbReference>
<dbReference type="FunFam" id="3.40.50.300:FF:000016">
    <property type="entry name" value="Oligopeptide ABC transporter ATP-binding component"/>
    <property type="match status" value="1"/>
</dbReference>
<protein>
    <recommendedName>
        <fullName evidence="14">Nickel import system ATP-binding protein NikD</fullName>
        <ecNumber evidence="13">7.2.2.11</ecNumber>
    </recommendedName>
</protein>
<evidence type="ECO:0000313" key="18">
    <source>
        <dbReference type="Proteomes" id="UP000425916"/>
    </source>
</evidence>
<dbReference type="GO" id="GO:0015833">
    <property type="term" value="P:peptide transport"/>
    <property type="evidence" value="ECO:0007669"/>
    <property type="project" value="InterPro"/>
</dbReference>
<evidence type="ECO:0000256" key="7">
    <source>
        <dbReference type="ARBA" id="ARBA00022840"/>
    </source>
</evidence>
<dbReference type="InterPro" id="IPR013563">
    <property type="entry name" value="Oligopep_ABC_C"/>
</dbReference>
<dbReference type="OrthoDB" id="41661at2"/>
<proteinExistence type="inferred from homology"/>
<reference evidence="17 18" key="1">
    <citation type="submission" date="2019-11" db="EMBL/GenBank/DDBJ databases">
        <title>Genome sequence of Moorella glycerini DSM11254.</title>
        <authorList>
            <person name="Poehlein A."/>
            <person name="Boeer T."/>
            <person name="Daniel R."/>
        </authorList>
    </citation>
    <scope>NUCLEOTIDE SEQUENCE [LARGE SCALE GENOMIC DNA]</scope>
    <source>
        <strain evidence="17 18">DSM 11254</strain>
    </source>
</reference>